<keyword evidence="2" id="KW-1185">Reference proteome</keyword>
<evidence type="ECO:0000313" key="1">
    <source>
        <dbReference type="EMBL" id="KAK9236751.1"/>
    </source>
</evidence>
<dbReference type="EMBL" id="MU971381">
    <property type="protein sequence ID" value="KAK9236751.1"/>
    <property type="molecule type" value="Genomic_DNA"/>
</dbReference>
<proteinExistence type="predicted"/>
<organism evidence="1 2">
    <name type="scientific">Lipomyces kononenkoae</name>
    <name type="common">Yeast</name>
    <dbReference type="NCBI Taxonomy" id="34357"/>
    <lineage>
        <taxon>Eukaryota</taxon>
        <taxon>Fungi</taxon>
        <taxon>Dikarya</taxon>
        <taxon>Ascomycota</taxon>
        <taxon>Saccharomycotina</taxon>
        <taxon>Lipomycetes</taxon>
        <taxon>Lipomycetales</taxon>
        <taxon>Lipomycetaceae</taxon>
        <taxon>Lipomyces</taxon>
    </lineage>
</organism>
<accession>A0ACC3SZG2</accession>
<evidence type="ECO:0000313" key="2">
    <source>
        <dbReference type="Proteomes" id="UP001433508"/>
    </source>
</evidence>
<gene>
    <name evidence="1" type="ORF">V1525DRAFT_406139</name>
</gene>
<dbReference type="Proteomes" id="UP001433508">
    <property type="component" value="Unassembled WGS sequence"/>
</dbReference>
<name>A0ACC3SZG2_LIPKO</name>
<protein>
    <submittedName>
        <fullName evidence="1">Uncharacterized protein</fullName>
    </submittedName>
</protein>
<reference evidence="2" key="1">
    <citation type="journal article" date="2024" name="Front. Bioeng. Biotechnol.">
        <title>Genome-scale model development and genomic sequencing of the oleaginous clade Lipomyces.</title>
        <authorList>
            <person name="Czajka J.J."/>
            <person name="Han Y."/>
            <person name="Kim J."/>
            <person name="Mondo S.J."/>
            <person name="Hofstad B.A."/>
            <person name="Robles A."/>
            <person name="Haridas S."/>
            <person name="Riley R."/>
            <person name="LaButti K."/>
            <person name="Pangilinan J."/>
            <person name="Andreopoulos W."/>
            <person name="Lipzen A."/>
            <person name="Yan J."/>
            <person name="Wang M."/>
            <person name="Ng V."/>
            <person name="Grigoriev I.V."/>
            <person name="Spatafora J.W."/>
            <person name="Magnuson J.K."/>
            <person name="Baker S.E."/>
            <person name="Pomraning K.R."/>
        </authorList>
    </citation>
    <scope>NUCLEOTIDE SEQUENCE [LARGE SCALE GENOMIC DNA]</scope>
    <source>
        <strain evidence="2">CBS 7786</strain>
    </source>
</reference>
<sequence length="547" mass="62294">MRSLDAVIKEYFPDRGNGLVAAKDFTAYAEIFKKTPDVSVPDSGFRSQICANCFVIAPNTEDRVQPASVQKVSACGKCRVSYYCSQLCQLQDWKAYHKRECKVLASLAPQVPPSPVVLLLRIVMMQGDKRDKFFKSMEELMSHVEERRKMDDFPTLVLMGKGAKEYSGTDLPLDAVVEMLCKVMTNSASVTNPNYDTVGLMFDPLVSLINHSCEPNAVLVFDKNVLFLRAIRPIKKGEEILITYTDNTMPMPQRKQQLRTRYFFDCQCTACRPPVDSGLKPDPRNDFTCPKCCTPFQPYSTPSGPGVQLYNNISACSSCRYRFPDAPNVVANLEDRIVSTGIADISGIESDAMANKLMTKLKQLHKLGMIPIHRSPFVEAFAYLIPYYMTQQDWSTALALIGIEYFLQDQVRSRQPEFMPVRLAHMMRFVVVLLYVINFGASRRLEQCSIDLHECLWGLVVELERSISPMYGKNSTFEIHVRDKYKNVMLMQMGPDLARVHTRRTLEQLGWHKEMDKIKAYAMNFLNDSDIMEIETFHVNSDILDVD</sequence>
<comment type="caution">
    <text evidence="1">The sequence shown here is derived from an EMBL/GenBank/DDBJ whole genome shotgun (WGS) entry which is preliminary data.</text>
</comment>